<reference evidence="2 3" key="1">
    <citation type="journal article" date="2008" name="Virology">
        <title>Characterization of Pseudomonas chlororaphis myovirus 201varphi2-1 via genomic sequencing, mass spectrometry, and electron microscopy.</title>
        <authorList>
            <person name="Thomas J.A."/>
            <person name="Rolando M.R."/>
            <person name="Carroll C.A."/>
            <person name="Shen P.S."/>
            <person name="Belnap D.M."/>
            <person name="Weintraub S.T."/>
            <person name="Serwer P."/>
            <person name="Hardies S.C."/>
        </authorList>
    </citation>
    <scope>NUCLEOTIDE SEQUENCE</scope>
</reference>
<dbReference type="EMBL" id="EU197055">
    <property type="protein sequence ID" value="ABY62955.1"/>
    <property type="molecule type" value="Genomic_DNA"/>
</dbReference>
<dbReference type="Proteomes" id="UP000002421">
    <property type="component" value="Segment"/>
</dbReference>
<evidence type="ECO:0000256" key="1">
    <source>
        <dbReference type="SAM" id="MobiDB-lite"/>
    </source>
</evidence>
<organism evidence="2 3">
    <name type="scientific">Pseudomonas phage 201phi2-1</name>
    <name type="common">Pseudomonas chlororaphis phage 201phi2-1</name>
    <dbReference type="NCBI Taxonomy" id="198110"/>
    <lineage>
        <taxon>Viruses</taxon>
        <taxon>Duplodnaviria</taxon>
        <taxon>Heunggongvirae</taxon>
        <taxon>Uroviricota</taxon>
        <taxon>Caudoviricetes</taxon>
        <taxon>Chimalliviridae</taxon>
        <taxon>Serwervirus</taxon>
        <taxon>Serwervirus 201phi21</taxon>
    </lineage>
</organism>
<organismHost>
    <name type="scientific">Pseudomonas chlororaphis</name>
    <dbReference type="NCBI Taxonomy" id="587753"/>
</organismHost>
<protein>
    <submittedName>
        <fullName evidence="2">Uncharacterized protein</fullName>
    </submittedName>
</protein>
<dbReference type="RefSeq" id="YP_001956847.1">
    <property type="nucleotide sequence ID" value="NC_010821.1"/>
</dbReference>
<evidence type="ECO:0000313" key="3">
    <source>
        <dbReference type="Proteomes" id="UP000002421"/>
    </source>
</evidence>
<feature type="compositionally biased region" description="Polar residues" evidence="1">
    <location>
        <begin position="225"/>
        <end position="237"/>
    </location>
</feature>
<evidence type="ECO:0000313" key="2">
    <source>
        <dbReference type="EMBL" id="ABY62955.1"/>
    </source>
</evidence>
<sequence length="247" mass="26595">MSQQQNFPAPTLNVFSVMSNWMFADPVDGAQKRPSMRVGVFGNVPRITVKTNLPNDLNHGKIDFNMDLATFAVGMAYLQDLVEGKDVPQEQKFEYQDDFVAGKKLDKIITLSTWVIGKAADGRIYMAVISSQAQRPRIRFFFGPTKYHNIKNGDGSQVGTDLISAAYARGFARSSEQLVYILLGGPSFDPNAKNVANPANFGGGGGNGGGQGGGFNKGGNGGQRPQYSGGNQQSQPAADTELASFDW</sequence>
<name>B3FIY6_BP201</name>
<accession>B3FIY6</accession>
<feature type="compositionally biased region" description="Gly residues" evidence="1">
    <location>
        <begin position="201"/>
        <end position="222"/>
    </location>
</feature>
<dbReference type="OrthoDB" id="16177at10239"/>
<keyword evidence="3" id="KW-1185">Reference proteome</keyword>
<feature type="region of interest" description="Disordered" evidence="1">
    <location>
        <begin position="199"/>
        <end position="247"/>
    </location>
</feature>
<gene>
    <name evidence="2" type="ORF">201phi2-1p123</name>
</gene>
<proteinExistence type="predicted"/>
<dbReference type="KEGG" id="vg:6372699"/>